<evidence type="ECO:0000313" key="3">
    <source>
        <dbReference type="Proteomes" id="UP000242146"/>
    </source>
</evidence>
<sequence>MISKDLFTSIVSSFTYDTEHDLVGYKGRLDLDPADRIILMTQFVASRPVSSFTYDTEQDLLDNMDHLDLDPTDRIILMTQLAANRRSLVFCNSCGREGHATKKSAACEHYQEAGPSTSTKSANRDEQANIEKDKKEGRRKRKLETANPDATPRSHMRPTKKQYYDDVLPNREEYTRKLSFDLAVRPDHMLTLQQNVTDASQQLRQLILRVGLFVNHFILTYPQQLVRTVMNGNGLYKVYMLLRGDQNVGGFAGQLPPELLGHFGSLQAALAAEPGSPSLLFAPPPGSIDANTIKCALDHMATGYNESTNEHFEAKFKSYIRFLALMLCGNWIVTKLVDESYIHFAMKTEQYHPAIDWTAVLDHAEWPEDMPHTITAYTDLGNALVTQLFVFKPQYVGIITAGYLKQHPHHSIQLLLEATASMEQYDNHPFLDHPLPKPFAVLPQPSWGLRHVDLVPENIHCYSPVHSRARPTARQGTGDSDLSVPSAFLSLKTYFDLFRMEHFDIHRHEDLLDPLMHDPLLMVSTNGVEVNFTFSRISGLPMKEARLEDLAPMDHDVRNRFNFSTIDPGRRTTVTAIGPIPMPDTDPGSLIPRRQGKKPANVDDQHSRRLCTCVPSDADESDDGARVLDTSPLPLRRVTAKELHAQSGHTSRMKALAYRKNHTWVNMPGSSDAVTFQTFESTIGTAKTASPDVYFARIRKILANLPAICEFYNRQSLVDRFNGYRGKQRATAFGANVLMTGGKKYNKSKRQTWRTKRNRRNRRNKAYKKKLMNHIHVLASMAAQRSLARSQLQAPLVPIAVESLNALERDLIHTLDSRPPPLPMKDSTRILHGVVKNDGVTKVPAIAFGSGMKQNVNRKGFKGHITGASEMIRRLLLEHMARGKCLVFSIDEFRTSRMCVSHGCQHQRVENFRIGGQGIFALKSCSTCRTVFERDRLAVACALAKTFFFFFIRILEPKFTLAASAMAIILTTWEASQTRSLPWQRPGRPLQA</sequence>
<proteinExistence type="predicted"/>
<feature type="compositionally biased region" description="Basic and acidic residues" evidence="1">
    <location>
        <begin position="122"/>
        <end position="136"/>
    </location>
</feature>
<evidence type="ECO:0000256" key="1">
    <source>
        <dbReference type="SAM" id="MobiDB-lite"/>
    </source>
</evidence>
<keyword evidence="3" id="KW-1185">Reference proteome</keyword>
<reference evidence="2 3" key="1">
    <citation type="submission" date="2016-07" db="EMBL/GenBank/DDBJ databases">
        <title>Pervasive Adenine N6-methylation of Active Genes in Fungi.</title>
        <authorList>
            <consortium name="DOE Joint Genome Institute"/>
            <person name="Mondo S.J."/>
            <person name="Dannebaum R.O."/>
            <person name="Kuo R.C."/>
            <person name="Labutti K."/>
            <person name="Haridas S."/>
            <person name="Kuo A."/>
            <person name="Salamov A."/>
            <person name="Ahrendt S.R."/>
            <person name="Lipzen A."/>
            <person name="Sullivan W."/>
            <person name="Andreopoulos W.B."/>
            <person name="Clum A."/>
            <person name="Lindquist E."/>
            <person name="Daum C."/>
            <person name="Ramamoorthy G.K."/>
            <person name="Gryganskyi A."/>
            <person name="Culley D."/>
            <person name="Magnuson J.K."/>
            <person name="James T.Y."/>
            <person name="O'Malley M.A."/>
            <person name="Stajich J.E."/>
            <person name="Spatafora J.W."/>
            <person name="Visel A."/>
            <person name="Grigoriev I.V."/>
        </authorList>
    </citation>
    <scope>NUCLEOTIDE SEQUENCE [LARGE SCALE GENOMIC DNA]</scope>
    <source>
        <strain evidence="2 3">NRRL 3301</strain>
    </source>
</reference>
<feature type="region of interest" description="Disordered" evidence="1">
    <location>
        <begin position="111"/>
        <end position="168"/>
    </location>
</feature>
<dbReference type="STRING" id="101127.A0A1X2GNW5"/>
<organism evidence="2 3">
    <name type="scientific">Hesseltinella vesiculosa</name>
    <dbReference type="NCBI Taxonomy" id="101127"/>
    <lineage>
        <taxon>Eukaryota</taxon>
        <taxon>Fungi</taxon>
        <taxon>Fungi incertae sedis</taxon>
        <taxon>Mucoromycota</taxon>
        <taxon>Mucoromycotina</taxon>
        <taxon>Mucoromycetes</taxon>
        <taxon>Mucorales</taxon>
        <taxon>Cunninghamellaceae</taxon>
        <taxon>Hesseltinella</taxon>
    </lineage>
</organism>
<protein>
    <submittedName>
        <fullName evidence="2">Uncharacterized protein</fullName>
    </submittedName>
</protein>
<dbReference type="Proteomes" id="UP000242146">
    <property type="component" value="Unassembled WGS sequence"/>
</dbReference>
<evidence type="ECO:0000313" key="2">
    <source>
        <dbReference type="EMBL" id="ORX57371.1"/>
    </source>
</evidence>
<comment type="caution">
    <text evidence="2">The sequence shown here is derived from an EMBL/GenBank/DDBJ whole genome shotgun (WGS) entry which is preliminary data.</text>
</comment>
<dbReference type="EMBL" id="MCGT01000008">
    <property type="protein sequence ID" value="ORX57371.1"/>
    <property type="molecule type" value="Genomic_DNA"/>
</dbReference>
<dbReference type="OrthoDB" id="2435883at2759"/>
<name>A0A1X2GNW5_9FUNG</name>
<dbReference type="AlphaFoldDB" id="A0A1X2GNW5"/>
<gene>
    <name evidence="2" type="ORF">DM01DRAFT_1405950</name>
</gene>
<accession>A0A1X2GNW5</accession>